<sequence length="178" mass="19379">MSGDAGEAAAGMRSQSAMLVFKTSRGAIATVPSSGFEASGEHFRMDRGRISQLKLFCKRPAKSLLLLRVSGSVVRVVCVGDELSFRLTPRQRFPTLRTAVPLCKGERKEYVEVFSACRCTVSRDALCLLGKSRFRLLKRFGSRQEKASRCNGNGASTDEHFCDGSVEKCCAGVNFTGP</sequence>
<evidence type="ECO:0000313" key="1">
    <source>
        <dbReference type="EMBL" id="SFR96633.1"/>
    </source>
</evidence>
<reference evidence="1 2" key="1">
    <citation type="submission" date="2016-10" db="EMBL/GenBank/DDBJ databases">
        <authorList>
            <person name="de Groot N.N."/>
        </authorList>
    </citation>
    <scope>NUCLEOTIDE SEQUENCE [LARGE SCALE GENOMIC DNA]</scope>
    <source>
        <strain evidence="1 2">DSM 21001</strain>
    </source>
</reference>
<dbReference type="EMBL" id="FOZL01000001">
    <property type="protein sequence ID" value="SFR96633.1"/>
    <property type="molecule type" value="Genomic_DNA"/>
</dbReference>
<gene>
    <name evidence="1" type="ORF">SAMN05421771_0016</name>
</gene>
<dbReference type="Proteomes" id="UP000199024">
    <property type="component" value="Unassembled WGS sequence"/>
</dbReference>
<dbReference type="AlphaFoldDB" id="A0A1I6KZG8"/>
<name>A0A1I6KZG8_9BACT</name>
<keyword evidence="2" id="KW-1185">Reference proteome</keyword>
<organism evidence="1 2">
    <name type="scientific">Granulicella pectinivorans</name>
    <dbReference type="NCBI Taxonomy" id="474950"/>
    <lineage>
        <taxon>Bacteria</taxon>
        <taxon>Pseudomonadati</taxon>
        <taxon>Acidobacteriota</taxon>
        <taxon>Terriglobia</taxon>
        <taxon>Terriglobales</taxon>
        <taxon>Acidobacteriaceae</taxon>
        <taxon>Granulicella</taxon>
    </lineage>
</organism>
<protein>
    <submittedName>
        <fullName evidence="1">Uncharacterized protein</fullName>
    </submittedName>
</protein>
<proteinExistence type="predicted"/>
<accession>A0A1I6KZG8</accession>
<evidence type="ECO:0000313" key="2">
    <source>
        <dbReference type="Proteomes" id="UP000199024"/>
    </source>
</evidence>